<evidence type="ECO:0008006" key="3">
    <source>
        <dbReference type="Google" id="ProtNLM"/>
    </source>
</evidence>
<proteinExistence type="predicted"/>
<reference evidence="1 2" key="1">
    <citation type="submission" date="2024-01" db="EMBL/GenBank/DDBJ databases">
        <title>The complete chloroplast genome sequence of Lithospermum erythrorhizon: insights into the phylogenetic relationship among Boraginaceae species and the maternal lineages of purple gromwells.</title>
        <authorList>
            <person name="Okada T."/>
            <person name="Watanabe K."/>
        </authorList>
    </citation>
    <scope>NUCLEOTIDE SEQUENCE [LARGE SCALE GENOMIC DNA]</scope>
</reference>
<keyword evidence="2" id="KW-1185">Reference proteome</keyword>
<dbReference type="EMBL" id="BAABME010006525">
    <property type="protein sequence ID" value="GAA0168610.1"/>
    <property type="molecule type" value="Genomic_DNA"/>
</dbReference>
<dbReference type="Proteomes" id="UP001454036">
    <property type="component" value="Unassembled WGS sequence"/>
</dbReference>
<dbReference type="Gene3D" id="1.10.340.70">
    <property type="match status" value="1"/>
</dbReference>
<organism evidence="1 2">
    <name type="scientific">Lithospermum erythrorhizon</name>
    <name type="common">Purple gromwell</name>
    <name type="synonym">Lithospermum officinale var. erythrorhizon</name>
    <dbReference type="NCBI Taxonomy" id="34254"/>
    <lineage>
        <taxon>Eukaryota</taxon>
        <taxon>Viridiplantae</taxon>
        <taxon>Streptophyta</taxon>
        <taxon>Embryophyta</taxon>
        <taxon>Tracheophyta</taxon>
        <taxon>Spermatophyta</taxon>
        <taxon>Magnoliopsida</taxon>
        <taxon>eudicotyledons</taxon>
        <taxon>Gunneridae</taxon>
        <taxon>Pentapetalae</taxon>
        <taxon>asterids</taxon>
        <taxon>lamiids</taxon>
        <taxon>Boraginales</taxon>
        <taxon>Boraginaceae</taxon>
        <taxon>Boraginoideae</taxon>
        <taxon>Lithospermeae</taxon>
        <taxon>Lithospermum</taxon>
    </lineage>
</organism>
<accession>A0AAV3QX48</accession>
<protein>
    <recommendedName>
        <fullName evidence="3">Secreted protein</fullName>
    </recommendedName>
</protein>
<comment type="caution">
    <text evidence="1">The sequence shown here is derived from an EMBL/GenBank/DDBJ whole genome shotgun (WGS) entry which is preliminary data.</text>
</comment>
<evidence type="ECO:0000313" key="1">
    <source>
        <dbReference type="EMBL" id="GAA0168610.1"/>
    </source>
</evidence>
<name>A0AAV3QX48_LITER</name>
<sequence length="100" mass="11489">MVLYRKSFQGLLLRCVTREVGLIALEEVHGGMCKSHINVRSLTQKIICLGVFWPLIATDANDHGKRCDSCQRQASIPHQPPHEMVMPRSWNACHLRKYYV</sequence>
<evidence type="ECO:0000313" key="2">
    <source>
        <dbReference type="Proteomes" id="UP001454036"/>
    </source>
</evidence>
<dbReference type="AlphaFoldDB" id="A0AAV3QX48"/>
<gene>
    <name evidence="1" type="ORF">LIER_23286</name>
</gene>